<dbReference type="Gene3D" id="3.30.450.20">
    <property type="entry name" value="PAS domain"/>
    <property type="match status" value="1"/>
</dbReference>
<dbReference type="PANTHER" id="PTHR43304:SF1">
    <property type="entry name" value="PAC DOMAIN-CONTAINING PROTEIN"/>
    <property type="match status" value="1"/>
</dbReference>
<keyword evidence="5 10" id="KW-0418">Kinase</keyword>
<dbReference type="InterPro" id="IPR052162">
    <property type="entry name" value="Sensor_kinase/Photoreceptor"/>
</dbReference>
<dbReference type="SUPFAM" id="SSF55874">
    <property type="entry name" value="ATPase domain of HSP90 chaperone/DNA topoisomerase II/histidine kinase"/>
    <property type="match status" value="1"/>
</dbReference>
<dbReference type="InterPro" id="IPR036890">
    <property type="entry name" value="HATPase_C_sf"/>
</dbReference>
<dbReference type="SUPFAM" id="SSF47384">
    <property type="entry name" value="Homodimeric domain of signal transducing histidine kinase"/>
    <property type="match status" value="1"/>
</dbReference>
<dbReference type="RefSeq" id="WP_015410384.1">
    <property type="nucleotide sequence ID" value="NC_020388.1"/>
</dbReference>
<dbReference type="Pfam" id="PF08447">
    <property type="entry name" value="PAS_3"/>
    <property type="match status" value="1"/>
</dbReference>
<evidence type="ECO:0000259" key="7">
    <source>
        <dbReference type="PROSITE" id="PS50109"/>
    </source>
</evidence>
<dbReference type="SMART" id="SM00091">
    <property type="entry name" value="PAS"/>
    <property type="match status" value="1"/>
</dbReference>
<evidence type="ECO:0000256" key="5">
    <source>
        <dbReference type="ARBA" id="ARBA00022777"/>
    </source>
</evidence>
<feature type="domain" description="PAS" evidence="8">
    <location>
        <begin position="5"/>
        <end position="75"/>
    </location>
</feature>
<dbReference type="EMBL" id="HF582854">
    <property type="protein sequence ID" value="CCQ37647.1"/>
    <property type="molecule type" value="Genomic_DNA"/>
</dbReference>
<dbReference type="Proteomes" id="UP000011867">
    <property type="component" value="Chromosome"/>
</dbReference>
<dbReference type="InterPro" id="IPR013655">
    <property type="entry name" value="PAS_fold_3"/>
</dbReference>
<gene>
    <name evidence="10" type="ordered locus">Nmlp_3522</name>
</gene>
<evidence type="ECO:0000256" key="4">
    <source>
        <dbReference type="ARBA" id="ARBA00022679"/>
    </source>
</evidence>
<feature type="domain" description="Histidine kinase" evidence="7">
    <location>
        <begin position="141"/>
        <end position="349"/>
    </location>
</feature>
<dbReference type="SMART" id="SM00388">
    <property type="entry name" value="HisKA"/>
    <property type="match status" value="1"/>
</dbReference>
<dbReference type="GO" id="GO:0000155">
    <property type="term" value="F:phosphorelay sensor kinase activity"/>
    <property type="evidence" value="ECO:0007669"/>
    <property type="project" value="InterPro"/>
</dbReference>
<dbReference type="InterPro" id="IPR004358">
    <property type="entry name" value="Sig_transdc_His_kin-like_C"/>
</dbReference>
<protein>
    <recommendedName>
        <fullName evidence="2">histidine kinase</fullName>
        <ecNumber evidence="2">2.7.13.3</ecNumber>
    </recommendedName>
</protein>
<feature type="domain" description="PAC" evidence="9">
    <location>
        <begin position="80"/>
        <end position="130"/>
    </location>
</feature>
<dbReference type="CDD" id="cd00075">
    <property type="entry name" value="HATPase"/>
    <property type="match status" value="1"/>
</dbReference>
<dbReference type="EC" id="2.7.13.3" evidence="2"/>
<evidence type="ECO:0000256" key="6">
    <source>
        <dbReference type="SAM" id="Coils"/>
    </source>
</evidence>
<dbReference type="CDD" id="cd00130">
    <property type="entry name" value="PAS"/>
    <property type="match status" value="1"/>
</dbReference>
<keyword evidence="11" id="KW-1185">Reference proteome</keyword>
<dbReference type="NCBIfam" id="TIGR00229">
    <property type="entry name" value="sensory_box"/>
    <property type="match status" value="1"/>
</dbReference>
<keyword evidence="6" id="KW-0175">Coiled coil</keyword>
<dbReference type="InterPro" id="IPR005467">
    <property type="entry name" value="His_kinase_dom"/>
</dbReference>
<dbReference type="GeneID" id="14651918"/>
<dbReference type="PROSITE" id="PS50112">
    <property type="entry name" value="PAS"/>
    <property type="match status" value="1"/>
</dbReference>
<dbReference type="InterPro" id="IPR000014">
    <property type="entry name" value="PAS"/>
</dbReference>
<dbReference type="STRING" id="268739.Nmlp_3522"/>
<dbReference type="InterPro" id="IPR003594">
    <property type="entry name" value="HATPase_dom"/>
</dbReference>
<dbReference type="SUPFAM" id="SSF55785">
    <property type="entry name" value="PYP-like sensor domain (PAS domain)"/>
    <property type="match status" value="1"/>
</dbReference>
<dbReference type="KEGG" id="nmo:Nmlp_3522"/>
<dbReference type="HOGENOM" id="CLU_000445_114_58_2"/>
<dbReference type="CDD" id="cd00082">
    <property type="entry name" value="HisKA"/>
    <property type="match status" value="1"/>
</dbReference>
<evidence type="ECO:0000256" key="2">
    <source>
        <dbReference type="ARBA" id="ARBA00012438"/>
    </source>
</evidence>
<dbReference type="SMART" id="SM00387">
    <property type="entry name" value="HATPase_c"/>
    <property type="match status" value="1"/>
</dbReference>
<comment type="catalytic activity">
    <reaction evidence="1">
        <text>ATP + protein L-histidine = ADP + protein N-phospho-L-histidine.</text>
        <dbReference type="EC" id="2.7.13.3"/>
    </reaction>
</comment>
<dbReference type="PROSITE" id="PS50113">
    <property type="entry name" value="PAC"/>
    <property type="match status" value="1"/>
</dbReference>
<dbReference type="AlphaFoldDB" id="M1Y529"/>
<dbReference type="InterPro" id="IPR003661">
    <property type="entry name" value="HisK_dim/P_dom"/>
</dbReference>
<accession>M1Y529</accession>
<dbReference type="InterPro" id="IPR000700">
    <property type="entry name" value="PAS-assoc_C"/>
</dbReference>
<evidence type="ECO:0000259" key="9">
    <source>
        <dbReference type="PROSITE" id="PS50113"/>
    </source>
</evidence>
<sequence length="349" mass="38809">MELQTVEQYKTLIDHSTDVVALLDETGIIQFANPAVEAMLGYDPDELVGQQAFDLLHPDDRAQAADAFDRIAGTPGRSTERHEHRLRHADGSWVWAESVTTNRTDSDIGGFVINTREITERKHYEEQLQKTTEQLEALNRVVRHDIRNDMSVIVGWGETLQGNVDGELQDALDHVLQKSHHVIELTEIARDFVRSLVGDDETEVTPVDLEECVRAELATIRESYPDARVRVSGAIPDVSVHANEMLSSVFRNFFENAVQHNDEATPEITVGFVDTGETVRVRVADNGPGIPDTRKEKIFGKGQKGLDSSGTGIGLYLVDTLVDQFGGDVWVEDNDPKGAVFAVELRRAK</sequence>
<dbReference type="Gene3D" id="3.30.565.10">
    <property type="entry name" value="Histidine kinase-like ATPase, C-terminal domain"/>
    <property type="match status" value="1"/>
</dbReference>
<dbReference type="PANTHER" id="PTHR43304">
    <property type="entry name" value="PHYTOCHROME-LIKE PROTEIN CPH1"/>
    <property type="match status" value="1"/>
</dbReference>
<dbReference type="InterPro" id="IPR036097">
    <property type="entry name" value="HisK_dim/P_sf"/>
</dbReference>
<keyword evidence="3" id="KW-0597">Phosphoprotein</keyword>
<feature type="coiled-coil region" evidence="6">
    <location>
        <begin position="114"/>
        <end position="141"/>
    </location>
</feature>
<dbReference type="InterPro" id="IPR035965">
    <property type="entry name" value="PAS-like_dom_sf"/>
</dbReference>
<evidence type="ECO:0000259" key="8">
    <source>
        <dbReference type="PROSITE" id="PS50112"/>
    </source>
</evidence>
<dbReference type="Pfam" id="PF02518">
    <property type="entry name" value="HATPase_c"/>
    <property type="match status" value="1"/>
</dbReference>
<proteinExistence type="predicted"/>
<dbReference type="eggNOG" id="arCOG06408">
    <property type="taxonomic scope" value="Archaea"/>
</dbReference>
<organism evidence="10 11">
    <name type="scientific">Natronomonas moolapensis (strain DSM 18674 / CECT 7526 / JCM 14361 / 8.8.11)</name>
    <dbReference type="NCBI Taxonomy" id="268739"/>
    <lineage>
        <taxon>Archaea</taxon>
        <taxon>Methanobacteriati</taxon>
        <taxon>Methanobacteriota</taxon>
        <taxon>Stenosarchaea group</taxon>
        <taxon>Halobacteria</taxon>
        <taxon>Halobacteriales</taxon>
        <taxon>Natronomonadaceae</taxon>
        <taxon>Natronomonas</taxon>
    </lineage>
</organism>
<name>M1Y529_NATM8</name>
<keyword evidence="4 10" id="KW-0808">Transferase</keyword>
<evidence type="ECO:0000256" key="3">
    <source>
        <dbReference type="ARBA" id="ARBA00022553"/>
    </source>
</evidence>
<evidence type="ECO:0000313" key="10">
    <source>
        <dbReference type="EMBL" id="CCQ37647.1"/>
    </source>
</evidence>
<reference evidence="10 11" key="1">
    <citation type="journal article" date="2013" name="Genome Announc.">
        <title>Genome of the haloarchaeon Natronomonas moolapensis, a neutrophilic member of a previously haloalkaliphilic genus.</title>
        <authorList>
            <person name="Dyall-Smith M.L."/>
            <person name="Pfeiffer F."/>
            <person name="Oberwinkler T."/>
            <person name="Klee K."/>
            <person name="Rampp M."/>
            <person name="Palm P."/>
            <person name="Gross K."/>
            <person name="Schuster S.C."/>
            <person name="Oesterhelt D."/>
        </authorList>
    </citation>
    <scope>NUCLEOTIDE SEQUENCE [LARGE SCALE GENOMIC DNA]</scope>
    <source>
        <strain evidence="11">DSM 18674 / JCM 14361 / 8.8.11</strain>
    </source>
</reference>
<dbReference type="OrthoDB" id="3369at2157"/>
<dbReference type="PROSITE" id="PS50109">
    <property type="entry name" value="HIS_KIN"/>
    <property type="match status" value="1"/>
</dbReference>
<evidence type="ECO:0000256" key="1">
    <source>
        <dbReference type="ARBA" id="ARBA00000085"/>
    </source>
</evidence>
<dbReference type="PRINTS" id="PR00344">
    <property type="entry name" value="BCTRLSENSOR"/>
</dbReference>
<evidence type="ECO:0000313" key="11">
    <source>
        <dbReference type="Proteomes" id="UP000011867"/>
    </source>
</evidence>